<feature type="transmembrane region" description="Helical" evidence="7">
    <location>
        <begin position="157"/>
        <end position="178"/>
    </location>
</feature>
<sequence length="382" mass="40736">MKIWELFWRFLLLGLVSFGGPAAHIGYFRTTFVDKLRWLDNASYARLVALSQFLPGPGSSQVGFAIGIERAGLLGGIAAFIGFTIPSFIFMATLAIVPFEPTPIFTGMIHGLKLFAVIVVADAVLSMYRSFCTSTAASAIAIASAASLWLFPSLSTQMILLIISAVIGLMFLHIPIATSAVPIRISYIPLILFLALFILVPFFVDVSKWIALFNTFFQSGALVFGGGHVVLPLLQHALGDSITTERFLFGYAAAQAVPGPMFSLAAFLGTDLSPSSPLLGALVATLSIFLPGFLLLLGLYRGWEILAQRPRIAAVAAGLNAAVVGILLAALYNPVFTSGVTSTIDMALVVTGFFLLRMLKIPVVGLLPIFALSGVIISVKFV</sequence>
<evidence type="ECO:0000256" key="7">
    <source>
        <dbReference type="SAM" id="Phobius"/>
    </source>
</evidence>
<feature type="transmembrane region" description="Helical" evidence="7">
    <location>
        <begin position="73"/>
        <end position="97"/>
    </location>
</feature>
<keyword evidence="4 7" id="KW-0812">Transmembrane</keyword>
<dbReference type="KEGG" id="sku:Sulku_0417"/>
<feature type="transmembrane region" description="Helical" evidence="7">
    <location>
        <begin position="185"/>
        <end position="204"/>
    </location>
</feature>
<dbReference type="PIRSF" id="PIRSF004810">
    <property type="entry name" value="ChrA"/>
    <property type="match status" value="1"/>
</dbReference>
<dbReference type="GO" id="GO:0015109">
    <property type="term" value="F:chromate transmembrane transporter activity"/>
    <property type="evidence" value="ECO:0007669"/>
    <property type="project" value="InterPro"/>
</dbReference>
<feature type="transmembrane region" description="Helical" evidence="7">
    <location>
        <begin position="279"/>
        <end position="300"/>
    </location>
</feature>
<evidence type="ECO:0000256" key="6">
    <source>
        <dbReference type="ARBA" id="ARBA00023136"/>
    </source>
</evidence>
<evidence type="ECO:0000256" key="3">
    <source>
        <dbReference type="ARBA" id="ARBA00022475"/>
    </source>
</evidence>
<dbReference type="STRING" id="709032.Sulku_0417"/>
<dbReference type="Pfam" id="PF02417">
    <property type="entry name" value="Chromate_transp"/>
    <property type="match status" value="2"/>
</dbReference>
<dbReference type="NCBIfam" id="TIGR00937">
    <property type="entry name" value="2A51"/>
    <property type="match status" value="1"/>
</dbReference>
<dbReference type="OrthoDB" id="9788907at2"/>
<evidence type="ECO:0000256" key="1">
    <source>
        <dbReference type="ARBA" id="ARBA00004651"/>
    </source>
</evidence>
<evidence type="ECO:0000256" key="4">
    <source>
        <dbReference type="ARBA" id="ARBA00022692"/>
    </source>
</evidence>
<feature type="transmembrane region" description="Helical" evidence="7">
    <location>
        <begin position="131"/>
        <end position="151"/>
    </location>
</feature>
<feature type="transmembrane region" description="Helical" evidence="7">
    <location>
        <begin position="210"/>
        <end position="234"/>
    </location>
</feature>
<dbReference type="RefSeq" id="WP_013459281.1">
    <property type="nucleotide sequence ID" value="NC_014762.1"/>
</dbReference>
<keyword evidence="9" id="KW-1185">Reference proteome</keyword>
<proteinExistence type="inferred from homology"/>
<keyword evidence="6 7" id="KW-0472">Membrane</keyword>
<comment type="similarity">
    <text evidence="2">Belongs to the chromate ion transporter (CHR) (TC 2.A.51) family.</text>
</comment>
<evidence type="ECO:0000256" key="2">
    <source>
        <dbReference type="ARBA" id="ARBA00005262"/>
    </source>
</evidence>
<evidence type="ECO:0000313" key="9">
    <source>
        <dbReference type="Proteomes" id="UP000008721"/>
    </source>
</evidence>
<dbReference type="EMBL" id="CP002355">
    <property type="protein sequence ID" value="ADR33084.1"/>
    <property type="molecule type" value="Genomic_DNA"/>
</dbReference>
<keyword evidence="3" id="KW-1003">Cell membrane</keyword>
<dbReference type="PANTHER" id="PTHR33567:SF3">
    <property type="entry name" value="CHROMATE ION TRANSPORTER (EUROFUNG)"/>
    <property type="match status" value="1"/>
</dbReference>
<protein>
    <submittedName>
        <fullName evidence="8">Chromate transporter, chromate ion transporter (CHR) family</fullName>
    </submittedName>
</protein>
<organism evidence="8 9">
    <name type="scientific">Sulfuricurvum kujiense (strain ATCC BAA-921 / DSM 16994 / JCM 11577 / YK-1)</name>
    <dbReference type="NCBI Taxonomy" id="709032"/>
    <lineage>
        <taxon>Bacteria</taxon>
        <taxon>Pseudomonadati</taxon>
        <taxon>Campylobacterota</taxon>
        <taxon>Epsilonproteobacteria</taxon>
        <taxon>Campylobacterales</taxon>
        <taxon>Sulfurimonadaceae</taxon>
        <taxon>Sulfuricurvum</taxon>
    </lineage>
</organism>
<comment type="subcellular location">
    <subcellularLocation>
        <location evidence="1">Cell membrane</location>
        <topology evidence="1">Multi-pass membrane protein</topology>
    </subcellularLocation>
</comment>
<dbReference type="Proteomes" id="UP000008721">
    <property type="component" value="Chromosome"/>
</dbReference>
<dbReference type="InterPro" id="IPR014047">
    <property type="entry name" value="Chr_Tranpt_l_chain"/>
</dbReference>
<name>E4TZJ6_SULKY</name>
<gene>
    <name evidence="8" type="ordered locus">Sulku_0417</name>
</gene>
<dbReference type="eggNOG" id="COG2059">
    <property type="taxonomic scope" value="Bacteria"/>
</dbReference>
<dbReference type="InterPro" id="IPR003370">
    <property type="entry name" value="Chromate_transpt"/>
</dbReference>
<reference evidence="8 9" key="1">
    <citation type="journal article" date="2012" name="Stand. Genomic Sci.">
        <title>Complete genome sequence of the sulfur compounds oxidizing chemolithoautotroph Sulfuricurvum kujiense type strain (YK-1(T)).</title>
        <authorList>
            <person name="Han C."/>
            <person name="Kotsyurbenko O."/>
            <person name="Chertkov O."/>
            <person name="Held B."/>
            <person name="Lapidus A."/>
            <person name="Nolan M."/>
            <person name="Lucas S."/>
            <person name="Hammon N."/>
            <person name="Deshpande S."/>
            <person name="Cheng J.F."/>
            <person name="Tapia R."/>
            <person name="Goodwin L.A."/>
            <person name="Pitluck S."/>
            <person name="Liolios K."/>
            <person name="Pagani I."/>
            <person name="Ivanova N."/>
            <person name="Mavromatis K."/>
            <person name="Mikhailova N."/>
            <person name="Pati A."/>
            <person name="Chen A."/>
            <person name="Palaniappan K."/>
            <person name="Land M."/>
            <person name="Hauser L."/>
            <person name="Chang Y.J."/>
            <person name="Jeffries C.D."/>
            <person name="Brambilla E.M."/>
            <person name="Rohde M."/>
            <person name="Spring S."/>
            <person name="Sikorski J."/>
            <person name="Goker M."/>
            <person name="Woyke T."/>
            <person name="Bristow J."/>
            <person name="Eisen J.A."/>
            <person name="Markowitz V."/>
            <person name="Hugenholtz P."/>
            <person name="Kyrpides N.C."/>
            <person name="Klenk H.P."/>
            <person name="Detter J.C."/>
        </authorList>
    </citation>
    <scope>NUCLEOTIDE SEQUENCE [LARGE SCALE GENOMIC DNA]</scope>
    <source>
        <strain evidence="9">ATCC BAA-921 / DSM 16994 / JCM 11577 / YK-1</strain>
    </source>
</reference>
<dbReference type="HOGENOM" id="CLU_018106_0_1_7"/>
<accession>E4TZJ6</accession>
<feature type="transmembrane region" description="Helical" evidence="7">
    <location>
        <begin position="363"/>
        <end position="381"/>
    </location>
</feature>
<dbReference type="GO" id="GO:0005886">
    <property type="term" value="C:plasma membrane"/>
    <property type="evidence" value="ECO:0007669"/>
    <property type="project" value="UniProtKB-SubCell"/>
</dbReference>
<dbReference type="PANTHER" id="PTHR33567">
    <property type="entry name" value="CHROMATE ION TRANSPORTER (EUROFUNG)"/>
    <property type="match status" value="1"/>
</dbReference>
<feature type="transmembrane region" description="Helical" evidence="7">
    <location>
        <begin position="6"/>
        <end position="28"/>
    </location>
</feature>
<dbReference type="AlphaFoldDB" id="E4TZJ6"/>
<feature type="transmembrane region" description="Helical" evidence="7">
    <location>
        <begin position="246"/>
        <end position="267"/>
    </location>
</feature>
<feature type="transmembrane region" description="Helical" evidence="7">
    <location>
        <begin position="103"/>
        <end position="124"/>
    </location>
</feature>
<evidence type="ECO:0000313" key="8">
    <source>
        <dbReference type="EMBL" id="ADR33084.1"/>
    </source>
</evidence>
<feature type="transmembrane region" description="Helical" evidence="7">
    <location>
        <begin position="312"/>
        <end position="332"/>
    </location>
</feature>
<evidence type="ECO:0000256" key="5">
    <source>
        <dbReference type="ARBA" id="ARBA00022989"/>
    </source>
</evidence>
<keyword evidence="5 7" id="KW-1133">Transmembrane helix</keyword>